<reference evidence="1 2" key="1">
    <citation type="journal article" date="2019" name="Sci. Rep.">
        <title>Orb-weaving spider Araneus ventricosus genome elucidates the spidroin gene catalogue.</title>
        <authorList>
            <person name="Kono N."/>
            <person name="Nakamura H."/>
            <person name="Ohtoshi R."/>
            <person name="Moran D.A.P."/>
            <person name="Shinohara A."/>
            <person name="Yoshida Y."/>
            <person name="Fujiwara M."/>
            <person name="Mori M."/>
            <person name="Tomita M."/>
            <person name="Arakawa K."/>
        </authorList>
    </citation>
    <scope>NUCLEOTIDE SEQUENCE [LARGE SCALE GENOMIC DNA]</scope>
</reference>
<keyword evidence="2" id="KW-1185">Reference proteome</keyword>
<dbReference type="Proteomes" id="UP000499080">
    <property type="component" value="Unassembled WGS sequence"/>
</dbReference>
<evidence type="ECO:0000313" key="1">
    <source>
        <dbReference type="EMBL" id="GBM74836.1"/>
    </source>
</evidence>
<accession>A0A4Y2ICQ4</accession>
<protein>
    <submittedName>
        <fullName evidence="1">Uncharacterized protein</fullName>
    </submittedName>
</protein>
<name>A0A4Y2ICQ4_ARAVE</name>
<dbReference type="EMBL" id="BGPR01002519">
    <property type="protein sequence ID" value="GBM74836.1"/>
    <property type="molecule type" value="Genomic_DNA"/>
</dbReference>
<sequence>MSPRCMHMADWCYGTYKQSLKSHHNRFKMCTFRSTVMANANNSIFKHLLQRINIVGRGCHTYNFFKLIQCCRIVPGNGIFQCVAQEVVSRGKIGSQSIPVSVNVKYFEALTPFSKYSKTKTNPIWSQCGRVSSCINHGVSGQSINSCNVATNCSKTRTLLHVSIADVSED</sequence>
<gene>
    <name evidence="1" type="ORF">AVEN_179935_1</name>
</gene>
<evidence type="ECO:0000313" key="2">
    <source>
        <dbReference type="Proteomes" id="UP000499080"/>
    </source>
</evidence>
<proteinExistence type="predicted"/>
<dbReference type="AlphaFoldDB" id="A0A4Y2ICQ4"/>
<organism evidence="1 2">
    <name type="scientific">Araneus ventricosus</name>
    <name type="common">Orbweaver spider</name>
    <name type="synonym">Epeira ventricosa</name>
    <dbReference type="NCBI Taxonomy" id="182803"/>
    <lineage>
        <taxon>Eukaryota</taxon>
        <taxon>Metazoa</taxon>
        <taxon>Ecdysozoa</taxon>
        <taxon>Arthropoda</taxon>
        <taxon>Chelicerata</taxon>
        <taxon>Arachnida</taxon>
        <taxon>Araneae</taxon>
        <taxon>Araneomorphae</taxon>
        <taxon>Entelegynae</taxon>
        <taxon>Araneoidea</taxon>
        <taxon>Araneidae</taxon>
        <taxon>Araneus</taxon>
    </lineage>
</organism>
<comment type="caution">
    <text evidence="1">The sequence shown here is derived from an EMBL/GenBank/DDBJ whole genome shotgun (WGS) entry which is preliminary data.</text>
</comment>